<dbReference type="InterPro" id="IPR056423">
    <property type="entry name" value="BACK_BPM_SPOP"/>
</dbReference>
<proteinExistence type="inferred from homology"/>
<dbReference type="InterPro" id="IPR011333">
    <property type="entry name" value="SKP1/BTB/POZ_sf"/>
</dbReference>
<name>A0A0E0M7V7_ORYPU</name>
<dbReference type="PANTHER" id="PTHR26379">
    <property type="entry name" value="BTB/POZ AND MATH DOMAIN-CONTAINING PROTEIN 1"/>
    <property type="match status" value="1"/>
</dbReference>
<comment type="similarity">
    <text evidence="2">Belongs to the Tdpoz family.</text>
</comment>
<dbReference type="GO" id="GO:0016567">
    <property type="term" value="P:protein ubiquitination"/>
    <property type="evidence" value="ECO:0007669"/>
    <property type="project" value="InterPro"/>
</dbReference>
<comment type="pathway">
    <text evidence="1">Protein modification; protein ubiquitination.</text>
</comment>
<dbReference type="Gene3D" id="3.30.710.10">
    <property type="entry name" value="Potassium Channel Kv1.1, Chain A"/>
    <property type="match status" value="1"/>
</dbReference>
<dbReference type="PANTHER" id="PTHR26379:SF187">
    <property type="entry name" value="OS07G0655300 PROTEIN"/>
    <property type="match status" value="1"/>
</dbReference>
<dbReference type="STRING" id="4537.A0A0E0M7V7"/>
<evidence type="ECO:0000313" key="5">
    <source>
        <dbReference type="Proteomes" id="UP000026962"/>
    </source>
</evidence>
<organism evidence="4">
    <name type="scientific">Oryza punctata</name>
    <name type="common">Red rice</name>
    <dbReference type="NCBI Taxonomy" id="4537"/>
    <lineage>
        <taxon>Eukaryota</taxon>
        <taxon>Viridiplantae</taxon>
        <taxon>Streptophyta</taxon>
        <taxon>Embryophyta</taxon>
        <taxon>Tracheophyta</taxon>
        <taxon>Spermatophyta</taxon>
        <taxon>Magnoliopsida</taxon>
        <taxon>Liliopsida</taxon>
        <taxon>Poales</taxon>
        <taxon>Poaceae</taxon>
        <taxon>BOP clade</taxon>
        <taxon>Oryzoideae</taxon>
        <taxon>Oryzeae</taxon>
        <taxon>Oryzinae</taxon>
        <taxon>Oryza</taxon>
    </lineage>
</organism>
<dbReference type="EnsemblPlants" id="OPUNC10G09210.1">
    <property type="protein sequence ID" value="OPUNC10G09210.1"/>
    <property type="gene ID" value="OPUNC10G09210"/>
</dbReference>
<feature type="domain" description="BPM/SPOP BACK" evidence="3">
    <location>
        <begin position="41"/>
        <end position="87"/>
    </location>
</feature>
<dbReference type="eggNOG" id="KOG1987">
    <property type="taxonomic scope" value="Eukaryota"/>
</dbReference>
<evidence type="ECO:0000256" key="2">
    <source>
        <dbReference type="ARBA" id="ARBA00010846"/>
    </source>
</evidence>
<reference evidence="4" key="2">
    <citation type="submission" date="2018-05" db="EMBL/GenBank/DDBJ databases">
        <title>OpunRS2 (Oryza punctata Reference Sequence Version 2).</title>
        <authorList>
            <person name="Zhang J."/>
            <person name="Kudrna D."/>
            <person name="Lee S."/>
            <person name="Talag J."/>
            <person name="Welchert J."/>
            <person name="Wing R.A."/>
        </authorList>
    </citation>
    <scope>NUCLEOTIDE SEQUENCE [LARGE SCALE GENOMIC DNA]</scope>
</reference>
<sequence>MKKPYEVAMPQQLLVAADRYDLKRLRLLCEHKLCKHVNKSTVASMLGLVDQRPSCQGLKKACFEYLHKSPKVLREIMATEAFDHLVNELLLSKLAVRVWVLVAGCCGWSFTVAVWQWNDNEAWWQFPAPLAYLGSGLGCDVNTN</sequence>
<reference evidence="4" key="1">
    <citation type="submission" date="2015-04" db="UniProtKB">
        <authorList>
            <consortium name="EnsemblPlants"/>
        </authorList>
    </citation>
    <scope>IDENTIFICATION</scope>
</reference>
<dbReference type="HOGENOM" id="CLU_1799576_0_0_1"/>
<dbReference type="Pfam" id="PF24570">
    <property type="entry name" value="BACK_BPM_SPOP"/>
    <property type="match status" value="1"/>
</dbReference>
<accession>A0A0E0M7V7</accession>
<dbReference type="InterPro" id="IPR045005">
    <property type="entry name" value="BPM1-6"/>
</dbReference>
<dbReference type="Gramene" id="OPUNC10G09210.1">
    <property type="protein sequence ID" value="OPUNC10G09210.1"/>
    <property type="gene ID" value="OPUNC10G09210"/>
</dbReference>
<dbReference type="Proteomes" id="UP000026962">
    <property type="component" value="Chromosome 10"/>
</dbReference>
<keyword evidence="5" id="KW-1185">Reference proteome</keyword>
<evidence type="ECO:0000313" key="4">
    <source>
        <dbReference type="EnsemblPlants" id="OPUNC10G09210.1"/>
    </source>
</evidence>
<evidence type="ECO:0000259" key="3">
    <source>
        <dbReference type="Pfam" id="PF24570"/>
    </source>
</evidence>
<dbReference type="AlphaFoldDB" id="A0A0E0M7V7"/>
<protein>
    <recommendedName>
        <fullName evidence="3">BPM/SPOP BACK domain-containing protein</fullName>
    </recommendedName>
</protein>
<evidence type="ECO:0000256" key="1">
    <source>
        <dbReference type="ARBA" id="ARBA00004906"/>
    </source>
</evidence>